<name>A0A1V3XIP9_MYCKA</name>
<evidence type="ECO:0000313" key="1">
    <source>
        <dbReference type="EMBL" id="OOK78656.1"/>
    </source>
</evidence>
<comment type="caution">
    <text evidence="1">The sequence shown here is derived from an EMBL/GenBank/DDBJ whole genome shotgun (WGS) entry which is preliminary data.</text>
</comment>
<dbReference type="EMBL" id="MVBM01000002">
    <property type="protein sequence ID" value="OOK78656.1"/>
    <property type="molecule type" value="Genomic_DNA"/>
</dbReference>
<gene>
    <name evidence="1" type="ORF">BZL30_2531</name>
</gene>
<accession>A0A1V3XIP9</accession>
<dbReference type="AlphaFoldDB" id="A0A1V3XIP9"/>
<organism evidence="1 2">
    <name type="scientific">Mycobacterium kansasii</name>
    <dbReference type="NCBI Taxonomy" id="1768"/>
    <lineage>
        <taxon>Bacteria</taxon>
        <taxon>Bacillati</taxon>
        <taxon>Actinomycetota</taxon>
        <taxon>Actinomycetes</taxon>
        <taxon>Mycobacteriales</taxon>
        <taxon>Mycobacteriaceae</taxon>
        <taxon>Mycobacterium</taxon>
    </lineage>
</organism>
<protein>
    <submittedName>
        <fullName evidence="1">Uncharacterized protein</fullName>
    </submittedName>
</protein>
<sequence>MRPPLLYGMSFYVSVIRHRLDRVVLHFGSRSVAQDGSLSLTRSN</sequence>
<dbReference type="Proteomes" id="UP000189229">
    <property type="component" value="Unassembled WGS sequence"/>
</dbReference>
<evidence type="ECO:0000313" key="2">
    <source>
        <dbReference type="Proteomes" id="UP000189229"/>
    </source>
</evidence>
<proteinExistence type="predicted"/>
<reference evidence="1 2" key="1">
    <citation type="submission" date="2017-02" db="EMBL/GenBank/DDBJ databases">
        <title>Complete genome sequences of Mycobacterium kansasii strains isolated from rhesus macaques.</title>
        <authorList>
            <person name="Panda A."/>
            <person name="Nagaraj S."/>
            <person name="Zhao X."/>
            <person name="Tettelin H."/>
            <person name="Detolla L.J."/>
        </authorList>
    </citation>
    <scope>NUCLEOTIDE SEQUENCE [LARGE SCALE GENOMIC DNA]</scope>
    <source>
        <strain evidence="1 2">11-3813</strain>
    </source>
</reference>